<feature type="region of interest" description="Disordered" evidence="1">
    <location>
        <begin position="61"/>
        <end position="108"/>
    </location>
</feature>
<dbReference type="EMBL" id="CALTRL010006076">
    <property type="protein sequence ID" value="CAH7689431.1"/>
    <property type="molecule type" value="Genomic_DNA"/>
</dbReference>
<dbReference type="InterPro" id="IPR021047">
    <property type="entry name" value="Mannosyltransferase_CMT1"/>
</dbReference>
<dbReference type="PANTHER" id="PTHR34144:SF7">
    <property type="entry name" value="EXPORT PROTEIN (CAP59), PUTATIVE (AFU_ORTHOLOGUE AFUA_7G05020)-RELATED"/>
    <property type="match status" value="1"/>
</dbReference>
<accession>A0AAV0BS51</accession>
<dbReference type="Pfam" id="PF11735">
    <property type="entry name" value="CAP59_mtransfer"/>
    <property type="match status" value="1"/>
</dbReference>
<evidence type="ECO:0000256" key="1">
    <source>
        <dbReference type="SAM" id="MobiDB-lite"/>
    </source>
</evidence>
<feature type="compositionally biased region" description="Basic and acidic residues" evidence="1">
    <location>
        <begin position="181"/>
        <end position="195"/>
    </location>
</feature>
<keyword evidence="3" id="KW-1185">Reference proteome</keyword>
<organism evidence="2 3">
    <name type="scientific">Phakopsora pachyrhizi</name>
    <name type="common">Asian soybean rust disease fungus</name>
    <dbReference type="NCBI Taxonomy" id="170000"/>
    <lineage>
        <taxon>Eukaryota</taxon>
        <taxon>Fungi</taxon>
        <taxon>Dikarya</taxon>
        <taxon>Basidiomycota</taxon>
        <taxon>Pucciniomycotina</taxon>
        <taxon>Pucciniomycetes</taxon>
        <taxon>Pucciniales</taxon>
        <taxon>Phakopsoraceae</taxon>
        <taxon>Phakopsora</taxon>
    </lineage>
</organism>
<protein>
    <submittedName>
        <fullName evidence="2">CAP59 protein</fullName>
    </submittedName>
</protein>
<feature type="region of interest" description="Disordered" evidence="1">
    <location>
        <begin position="172"/>
        <end position="195"/>
    </location>
</feature>
<gene>
    <name evidence="2" type="ORF">PPACK8108_LOCUS24508</name>
</gene>
<proteinExistence type="predicted"/>
<reference evidence="2" key="1">
    <citation type="submission" date="2022-06" db="EMBL/GenBank/DDBJ databases">
        <authorList>
            <consortium name="SYNGENTA / RWTH Aachen University"/>
        </authorList>
    </citation>
    <scope>NUCLEOTIDE SEQUENCE</scope>
</reference>
<comment type="caution">
    <text evidence="2">The sequence shown here is derived from an EMBL/GenBank/DDBJ whole genome shotgun (WGS) entry which is preliminary data.</text>
</comment>
<name>A0AAV0BS51_PHAPC</name>
<evidence type="ECO:0000313" key="3">
    <source>
        <dbReference type="Proteomes" id="UP001153365"/>
    </source>
</evidence>
<sequence length="584" mass="67662">MRFPLFTFLVFIISTKLFRRTSTSVSFLLTLTVASICLYLYSTHLHPIIFINYDHQPIRNGTPFDRPGEDPELSSSSSSSLLSIKQPSSSSSDYHQTDQPDGGDQDYNSYELNRIVDRALIDLRSRFASVWIQESRLRCEQSELSINRFRSHFLERVNELKGRNHLNLTSAHRSTGRFHRSRADGKEYLDEKDSRPNSKHRVMVALNLHSSQASLSSISETILNLIRFIGPRNLYVSIYENGSWDHTQEGITILAQILTGLRVKHRIRTVREDTIWEGVDRITQLSIYRNQALKGFEEADQSLNLTELVFINDVNLCSRDVLELIYQKSVQASSATCGTDWRSSDSYLDRFSNRSKAFKKLYDYFSKRRGSDNGNELEKDPSNSVVFYDSWVARSITGKTLRPRLDVLTEFKDGFKTLFSKETGPIGTLLRTRFRSSLPIPVYSCWNGLIVLDARPFKEPYNLRFRSADLKTKECRSSECQLLAKDFWSLGFDRWVLVPSVSVTYSEKLYNSRIVERGSNRALRNYDLGRELIDWKMFERPRRVVCWPDMSTVHLDFEWNQVLESPYNYSLIEKYPLGGLVSLF</sequence>
<feature type="compositionally biased region" description="Low complexity" evidence="1">
    <location>
        <begin position="73"/>
        <end position="92"/>
    </location>
</feature>
<dbReference type="AlphaFoldDB" id="A0AAV0BS51"/>
<evidence type="ECO:0000313" key="2">
    <source>
        <dbReference type="EMBL" id="CAH7689431.1"/>
    </source>
</evidence>
<dbReference type="Proteomes" id="UP001153365">
    <property type="component" value="Unassembled WGS sequence"/>
</dbReference>
<dbReference type="PANTHER" id="PTHR34144">
    <property type="entry name" value="CHROMOSOME 8, WHOLE GENOME SHOTGUN SEQUENCE"/>
    <property type="match status" value="1"/>
</dbReference>